<evidence type="ECO:0000313" key="4">
    <source>
        <dbReference type="EMBL" id="SFJ44412.1"/>
    </source>
</evidence>
<organism evidence="4 5">
    <name type="scientific">Brevibacillus centrosporus</name>
    <dbReference type="NCBI Taxonomy" id="54910"/>
    <lineage>
        <taxon>Bacteria</taxon>
        <taxon>Bacillati</taxon>
        <taxon>Bacillota</taxon>
        <taxon>Bacilli</taxon>
        <taxon>Bacillales</taxon>
        <taxon>Paenibacillaceae</taxon>
        <taxon>Brevibacillus</taxon>
    </lineage>
</organism>
<accession>A0A1I3REX1</accession>
<dbReference type="Proteomes" id="UP000198915">
    <property type="component" value="Unassembled WGS sequence"/>
</dbReference>
<dbReference type="RefSeq" id="WP_092267399.1">
    <property type="nucleotide sequence ID" value="NZ_BJOE01000006.1"/>
</dbReference>
<dbReference type="PANTHER" id="PTHR43479">
    <property type="entry name" value="ACREF/ENVCD OPERON REPRESSOR-RELATED"/>
    <property type="match status" value="1"/>
</dbReference>
<feature type="DNA-binding region" description="H-T-H motif" evidence="2">
    <location>
        <begin position="34"/>
        <end position="53"/>
    </location>
</feature>
<evidence type="ECO:0000256" key="2">
    <source>
        <dbReference type="PROSITE-ProRule" id="PRU00335"/>
    </source>
</evidence>
<dbReference type="InterPro" id="IPR001647">
    <property type="entry name" value="HTH_TetR"/>
</dbReference>
<dbReference type="InterPro" id="IPR009057">
    <property type="entry name" value="Homeodomain-like_sf"/>
</dbReference>
<keyword evidence="1 2" id="KW-0238">DNA-binding</keyword>
<dbReference type="InterPro" id="IPR039532">
    <property type="entry name" value="TetR_C_Firmicutes"/>
</dbReference>
<dbReference type="Pfam" id="PF00440">
    <property type="entry name" value="TetR_N"/>
    <property type="match status" value="1"/>
</dbReference>
<sequence length="213" mass="24369">MSEQSVDPRIVRTKKMLKEALAELIEEKGFDAITVKDLTTRAGLNRGTFYLNYVDKYDLLEKSEEEALQGLSEITRHANPSEVRQYLARKEVYPPLIRVFEYLSEHKAFFKAILGPKGNPTFQKKLRDFMETNFYEKLIPLHTHDAAKVVPIDYLISYFTSANLGVIQHWFESGMKYTPREMATMMASLSLNGPTGLLFSTIAHPAKEPPDHP</sequence>
<dbReference type="Pfam" id="PF14278">
    <property type="entry name" value="TetR_C_8"/>
    <property type="match status" value="1"/>
</dbReference>
<dbReference type="InterPro" id="IPR050624">
    <property type="entry name" value="HTH-type_Tx_Regulator"/>
</dbReference>
<protein>
    <submittedName>
        <fullName evidence="4">Transcriptional regulator, TetR family</fullName>
    </submittedName>
</protein>
<dbReference type="SUPFAM" id="SSF46689">
    <property type="entry name" value="Homeodomain-like"/>
    <property type="match status" value="1"/>
</dbReference>
<dbReference type="AlphaFoldDB" id="A0A1I3REX1"/>
<dbReference type="Gene3D" id="1.10.357.10">
    <property type="entry name" value="Tetracycline Repressor, domain 2"/>
    <property type="match status" value="1"/>
</dbReference>
<dbReference type="GO" id="GO:0003677">
    <property type="term" value="F:DNA binding"/>
    <property type="evidence" value="ECO:0007669"/>
    <property type="project" value="UniProtKB-UniRule"/>
</dbReference>
<dbReference type="EMBL" id="FORT01000003">
    <property type="protein sequence ID" value="SFJ44412.1"/>
    <property type="molecule type" value="Genomic_DNA"/>
</dbReference>
<evidence type="ECO:0000259" key="3">
    <source>
        <dbReference type="PROSITE" id="PS50977"/>
    </source>
</evidence>
<evidence type="ECO:0000313" key="5">
    <source>
        <dbReference type="Proteomes" id="UP000198915"/>
    </source>
</evidence>
<dbReference type="PANTHER" id="PTHR43479:SF7">
    <property type="entry name" value="TETR-FAMILY TRANSCRIPTIONAL REGULATOR"/>
    <property type="match status" value="1"/>
</dbReference>
<dbReference type="STRING" id="1884381.SAMN05518846_103384"/>
<reference evidence="5" key="1">
    <citation type="submission" date="2016-10" db="EMBL/GenBank/DDBJ databases">
        <authorList>
            <person name="Varghese N."/>
            <person name="Submissions S."/>
        </authorList>
    </citation>
    <scope>NUCLEOTIDE SEQUENCE [LARGE SCALE GENOMIC DNA]</scope>
    <source>
        <strain evidence="5">OK042</strain>
    </source>
</reference>
<feature type="domain" description="HTH tetR-type" evidence="3">
    <location>
        <begin position="11"/>
        <end position="71"/>
    </location>
</feature>
<name>A0A1I3REX1_9BACL</name>
<keyword evidence="5" id="KW-1185">Reference proteome</keyword>
<gene>
    <name evidence="4" type="ORF">SAMN05518846_103384</name>
</gene>
<proteinExistence type="predicted"/>
<evidence type="ECO:0000256" key="1">
    <source>
        <dbReference type="ARBA" id="ARBA00023125"/>
    </source>
</evidence>
<dbReference type="PROSITE" id="PS50977">
    <property type="entry name" value="HTH_TETR_2"/>
    <property type="match status" value="1"/>
</dbReference>